<keyword evidence="7" id="KW-1015">Disulfide bond</keyword>
<dbReference type="InterPro" id="IPR014729">
    <property type="entry name" value="Rossmann-like_a/b/a_fold"/>
</dbReference>
<evidence type="ECO:0000256" key="4">
    <source>
        <dbReference type="ARBA" id="ARBA00022741"/>
    </source>
</evidence>
<dbReference type="FunFam" id="3.40.50.620:FF:000115">
    <property type="entry name" value="tRNA-specific 2-thiouridylase MnmA"/>
    <property type="match status" value="1"/>
</dbReference>
<dbReference type="Pfam" id="PF20258">
    <property type="entry name" value="tRNA_Me_trans_C"/>
    <property type="match status" value="1"/>
</dbReference>
<dbReference type="GO" id="GO:0002143">
    <property type="term" value="P:tRNA wobble position uridine thiolation"/>
    <property type="evidence" value="ECO:0007669"/>
    <property type="project" value="TreeGrafter"/>
</dbReference>
<feature type="domain" description="tRNA-specific 2-thiouridylase MnmA-like central" evidence="9">
    <location>
        <begin position="225"/>
        <end position="283"/>
    </location>
</feature>
<evidence type="ECO:0000256" key="1">
    <source>
        <dbReference type="ARBA" id="ARBA00022555"/>
    </source>
</evidence>
<evidence type="ECO:0000313" key="10">
    <source>
        <dbReference type="EMBL" id="SUZ88730.1"/>
    </source>
</evidence>
<gene>
    <name evidence="10" type="ORF">METZ01_LOCUS41584</name>
</gene>
<dbReference type="HAMAP" id="MF_00144">
    <property type="entry name" value="tRNA_thiouridyl_MnmA"/>
    <property type="match status" value="1"/>
</dbReference>
<dbReference type="SUPFAM" id="SSF52402">
    <property type="entry name" value="Adenine nucleotide alpha hydrolases-like"/>
    <property type="match status" value="1"/>
</dbReference>
<organism evidence="10">
    <name type="scientific">marine metagenome</name>
    <dbReference type="NCBI Taxonomy" id="408172"/>
    <lineage>
        <taxon>unclassified sequences</taxon>
        <taxon>metagenomes</taxon>
        <taxon>ecological metagenomes</taxon>
    </lineage>
</organism>
<evidence type="ECO:0000256" key="7">
    <source>
        <dbReference type="ARBA" id="ARBA00023157"/>
    </source>
</evidence>
<dbReference type="InterPro" id="IPR046884">
    <property type="entry name" value="MnmA-like_central"/>
</dbReference>
<dbReference type="GO" id="GO:0005524">
    <property type="term" value="F:ATP binding"/>
    <property type="evidence" value="ECO:0007669"/>
    <property type="project" value="UniProtKB-KW"/>
</dbReference>
<dbReference type="FunFam" id="2.30.30.280:FF:000001">
    <property type="entry name" value="tRNA-specific 2-thiouridylase MnmA"/>
    <property type="match status" value="1"/>
</dbReference>
<dbReference type="Gene3D" id="2.30.30.280">
    <property type="entry name" value="Adenine nucleotide alpha hydrolases-like domains"/>
    <property type="match status" value="1"/>
</dbReference>
<dbReference type="Pfam" id="PF20259">
    <property type="entry name" value="tRNA_Me_trans_M"/>
    <property type="match status" value="1"/>
</dbReference>
<evidence type="ECO:0000259" key="8">
    <source>
        <dbReference type="Pfam" id="PF20258"/>
    </source>
</evidence>
<evidence type="ECO:0000259" key="9">
    <source>
        <dbReference type="Pfam" id="PF20259"/>
    </source>
</evidence>
<dbReference type="AlphaFoldDB" id="A0A381RAR9"/>
<accession>A0A381RAR9</accession>
<evidence type="ECO:0000256" key="2">
    <source>
        <dbReference type="ARBA" id="ARBA00022679"/>
    </source>
</evidence>
<dbReference type="Gene3D" id="3.40.50.620">
    <property type="entry name" value="HUPs"/>
    <property type="match status" value="1"/>
</dbReference>
<dbReference type="PANTHER" id="PTHR11933">
    <property type="entry name" value="TRNA 5-METHYLAMINOMETHYL-2-THIOURIDYLATE -METHYLTRANSFERASE"/>
    <property type="match status" value="1"/>
</dbReference>
<dbReference type="Pfam" id="PF03054">
    <property type="entry name" value="tRNA_Me_trans"/>
    <property type="match status" value="1"/>
</dbReference>
<evidence type="ECO:0000256" key="3">
    <source>
        <dbReference type="ARBA" id="ARBA00022694"/>
    </source>
</evidence>
<sequence>MIPKINLDLPKGPEKSKVVVAMSGGVDSSTSAALVKASGYSVIGITLQLYNHGAAVNKKGSCCSGQDIYDAREVASDLGIPHYVLDYQDLFKRKVIDDFANSYMIGETPIPCVLCNEKVKFDDLYKTAKDLGADALVTGHYILTNEGKNGRQMFRAKDIEKDQSYFLFKTTKEQLDFLRFPLGSFKKDEIREIAREIGLTVSDKPDSQDICFVPNGKYSEVLKKINPGSLKPGLLLDTSGNVLGNHEGIVNFTVGQRRGLGISSSDPLYVVKIDAENQNVVVGSKEDIKKRNIQIRDMNWIGDEELGNNSIKEIKIKAKIRSTQEPESARLCFKHGKVHVSFDDHVEGVSPGQACVFYDFKNSTRVLGGGWITS</sequence>
<proteinExistence type="inferred from homology"/>
<evidence type="ECO:0000256" key="6">
    <source>
        <dbReference type="ARBA" id="ARBA00022884"/>
    </source>
</evidence>
<keyword evidence="1" id="KW-0820">tRNA-binding</keyword>
<dbReference type="InterPro" id="IPR046885">
    <property type="entry name" value="MnmA-like_C"/>
</dbReference>
<keyword evidence="4" id="KW-0547">Nucleotide-binding</keyword>
<dbReference type="CDD" id="cd01998">
    <property type="entry name" value="MnmA_TRMU-like"/>
    <property type="match status" value="1"/>
</dbReference>
<dbReference type="Gene3D" id="2.40.30.10">
    <property type="entry name" value="Translation factors"/>
    <property type="match status" value="1"/>
</dbReference>
<dbReference type="GO" id="GO:0016783">
    <property type="term" value="F:sulfurtransferase activity"/>
    <property type="evidence" value="ECO:0007669"/>
    <property type="project" value="InterPro"/>
</dbReference>
<protein>
    <submittedName>
        <fullName evidence="10">Uncharacterized protein</fullName>
    </submittedName>
</protein>
<dbReference type="EMBL" id="UINC01001784">
    <property type="protein sequence ID" value="SUZ88730.1"/>
    <property type="molecule type" value="Genomic_DNA"/>
</dbReference>
<feature type="domain" description="tRNA-specific 2-thiouridylase MnmA-like C-terminal" evidence="8">
    <location>
        <begin position="291"/>
        <end position="372"/>
    </location>
</feature>
<keyword evidence="5" id="KW-0067">ATP-binding</keyword>
<name>A0A381RAR9_9ZZZZ</name>
<dbReference type="InterPro" id="IPR023382">
    <property type="entry name" value="MnmA-like_central_sf"/>
</dbReference>
<dbReference type="GO" id="GO:0000049">
    <property type="term" value="F:tRNA binding"/>
    <property type="evidence" value="ECO:0007669"/>
    <property type="project" value="UniProtKB-KW"/>
</dbReference>
<evidence type="ECO:0000256" key="5">
    <source>
        <dbReference type="ARBA" id="ARBA00022840"/>
    </source>
</evidence>
<dbReference type="NCBIfam" id="TIGR00420">
    <property type="entry name" value="trmU"/>
    <property type="match status" value="1"/>
</dbReference>
<keyword evidence="3" id="KW-0819">tRNA processing</keyword>
<dbReference type="PANTHER" id="PTHR11933:SF5">
    <property type="entry name" value="MITOCHONDRIAL TRNA-SPECIFIC 2-THIOURIDYLASE 1"/>
    <property type="match status" value="1"/>
</dbReference>
<dbReference type="NCBIfam" id="NF001138">
    <property type="entry name" value="PRK00143.1"/>
    <property type="match status" value="1"/>
</dbReference>
<dbReference type="InterPro" id="IPR004506">
    <property type="entry name" value="MnmA-like"/>
</dbReference>
<keyword evidence="6" id="KW-0694">RNA-binding</keyword>
<keyword evidence="2" id="KW-0808">Transferase</keyword>
<reference evidence="10" key="1">
    <citation type="submission" date="2018-05" db="EMBL/GenBank/DDBJ databases">
        <authorList>
            <person name="Lanie J.A."/>
            <person name="Ng W.-L."/>
            <person name="Kazmierczak K.M."/>
            <person name="Andrzejewski T.M."/>
            <person name="Davidsen T.M."/>
            <person name="Wayne K.J."/>
            <person name="Tettelin H."/>
            <person name="Glass J.I."/>
            <person name="Rusch D."/>
            <person name="Podicherti R."/>
            <person name="Tsui H.-C.T."/>
            <person name="Winkler M.E."/>
        </authorList>
    </citation>
    <scope>NUCLEOTIDE SEQUENCE</scope>
</reference>